<evidence type="ECO:0000313" key="6">
    <source>
        <dbReference type="Proteomes" id="UP000758603"/>
    </source>
</evidence>
<dbReference type="InterPro" id="IPR001232">
    <property type="entry name" value="SKP1-like"/>
</dbReference>
<dbReference type="PANTHER" id="PTHR11165">
    <property type="entry name" value="SKP1"/>
    <property type="match status" value="1"/>
</dbReference>
<organism evidence="5 6">
    <name type="scientific">Truncatella angustata</name>
    <dbReference type="NCBI Taxonomy" id="152316"/>
    <lineage>
        <taxon>Eukaryota</taxon>
        <taxon>Fungi</taxon>
        <taxon>Dikarya</taxon>
        <taxon>Ascomycota</taxon>
        <taxon>Pezizomycotina</taxon>
        <taxon>Sordariomycetes</taxon>
        <taxon>Xylariomycetidae</taxon>
        <taxon>Amphisphaeriales</taxon>
        <taxon>Sporocadaceae</taxon>
        <taxon>Truncatella</taxon>
    </lineage>
</organism>
<dbReference type="GO" id="GO:0006511">
    <property type="term" value="P:ubiquitin-dependent protein catabolic process"/>
    <property type="evidence" value="ECO:0007669"/>
    <property type="project" value="InterPro"/>
</dbReference>
<dbReference type="InterPro" id="IPR016897">
    <property type="entry name" value="SKP1"/>
</dbReference>
<evidence type="ECO:0000256" key="3">
    <source>
        <dbReference type="ARBA" id="ARBA00045385"/>
    </source>
</evidence>
<name>A0A9P8UJW9_9PEZI</name>
<dbReference type="InterPro" id="IPR036296">
    <property type="entry name" value="SKP1-like_dim_sf"/>
</dbReference>
<dbReference type="InterPro" id="IPR011333">
    <property type="entry name" value="SKP1/BTB/POZ_sf"/>
</dbReference>
<dbReference type="SUPFAM" id="SSF81382">
    <property type="entry name" value="Skp1 dimerisation domain-like"/>
    <property type="match status" value="1"/>
</dbReference>
<dbReference type="AlphaFoldDB" id="A0A9P8UJW9"/>
<dbReference type="Pfam" id="PF03931">
    <property type="entry name" value="Skp1_POZ"/>
    <property type="match status" value="1"/>
</dbReference>
<evidence type="ECO:0000256" key="1">
    <source>
        <dbReference type="ARBA" id="ARBA00009993"/>
    </source>
</evidence>
<comment type="caution">
    <text evidence="5">The sequence shown here is derived from an EMBL/GenBank/DDBJ whole genome shotgun (WGS) entry which is preliminary data.</text>
</comment>
<feature type="non-terminal residue" evidence="5">
    <location>
        <position position="132"/>
    </location>
</feature>
<feature type="domain" description="SKP1 component POZ" evidence="4">
    <location>
        <begin position="8"/>
        <end position="68"/>
    </location>
</feature>
<accession>A0A9P8UJW9</accession>
<dbReference type="GeneID" id="70126957"/>
<dbReference type="RefSeq" id="XP_045957743.1">
    <property type="nucleotide sequence ID" value="XM_046098065.1"/>
</dbReference>
<evidence type="ECO:0000259" key="4">
    <source>
        <dbReference type="Pfam" id="PF03931"/>
    </source>
</evidence>
<dbReference type="SUPFAM" id="SSF54695">
    <property type="entry name" value="POZ domain"/>
    <property type="match status" value="1"/>
</dbReference>
<dbReference type="EMBL" id="JAGPXC010000005">
    <property type="protein sequence ID" value="KAH6653466.1"/>
    <property type="molecule type" value="Genomic_DNA"/>
</dbReference>
<gene>
    <name evidence="5" type="ORF">BKA67DRAFT_519101</name>
</gene>
<proteinExistence type="inferred from homology"/>
<reference evidence="5" key="1">
    <citation type="journal article" date="2021" name="Nat. Commun.">
        <title>Genetic determinants of endophytism in the Arabidopsis root mycobiome.</title>
        <authorList>
            <person name="Mesny F."/>
            <person name="Miyauchi S."/>
            <person name="Thiergart T."/>
            <person name="Pickel B."/>
            <person name="Atanasova L."/>
            <person name="Karlsson M."/>
            <person name="Huettel B."/>
            <person name="Barry K.W."/>
            <person name="Haridas S."/>
            <person name="Chen C."/>
            <person name="Bauer D."/>
            <person name="Andreopoulos W."/>
            <person name="Pangilinan J."/>
            <person name="LaButti K."/>
            <person name="Riley R."/>
            <person name="Lipzen A."/>
            <person name="Clum A."/>
            <person name="Drula E."/>
            <person name="Henrissat B."/>
            <person name="Kohler A."/>
            <person name="Grigoriev I.V."/>
            <person name="Martin F.M."/>
            <person name="Hacquard S."/>
        </authorList>
    </citation>
    <scope>NUCLEOTIDE SEQUENCE</scope>
    <source>
        <strain evidence="5">MPI-SDFR-AT-0073</strain>
    </source>
</reference>
<keyword evidence="6" id="KW-1185">Reference proteome</keyword>
<protein>
    <recommendedName>
        <fullName evidence="4">SKP1 component POZ domain-containing protein</fullName>
    </recommendedName>
</protein>
<comment type="function">
    <text evidence="3">Essential component of the SCF (SKP1-CUL1-F-box protein) E3 ubiquitin ligase complexes, which mediate the ubiquitination and subsequent proteasomal degradation of target proteins. Controls sulfur metabolite repression, probably by mediating the inactivation or degradation of the metR transcription factor.</text>
</comment>
<keyword evidence="2" id="KW-0833">Ubl conjugation pathway</keyword>
<dbReference type="InterPro" id="IPR016073">
    <property type="entry name" value="Skp1_comp_POZ"/>
</dbReference>
<dbReference type="SMART" id="SM00512">
    <property type="entry name" value="Skp1"/>
    <property type="match status" value="1"/>
</dbReference>
<dbReference type="Gene3D" id="3.30.710.10">
    <property type="entry name" value="Potassium Channel Kv1.1, Chain A"/>
    <property type="match status" value="1"/>
</dbReference>
<evidence type="ECO:0000256" key="2">
    <source>
        <dbReference type="ARBA" id="ARBA00022786"/>
    </source>
</evidence>
<sequence length="132" mass="15155">MVQSTDEILLQSSDGILVHMPRTIAKCSGLLRGLLETIPREVEQGKPIPLHSIKEATLKLIEEWYQYHIDNPIVYNFDNYDKNNKIQDRERELLNVDEAMLLRIISASDFLDMEALLHCSCGKAAELIRMES</sequence>
<evidence type="ECO:0000313" key="5">
    <source>
        <dbReference type="EMBL" id="KAH6653466.1"/>
    </source>
</evidence>
<dbReference type="Proteomes" id="UP000758603">
    <property type="component" value="Unassembled WGS sequence"/>
</dbReference>
<dbReference type="OrthoDB" id="2342932at2759"/>
<comment type="similarity">
    <text evidence="1">Belongs to the SKP1 family.</text>
</comment>